<dbReference type="Gene3D" id="3.40.50.300">
    <property type="entry name" value="P-loop containing nucleotide triphosphate hydrolases"/>
    <property type="match status" value="1"/>
</dbReference>
<evidence type="ECO:0000259" key="7">
    <source>
        <dbReference type="Pfam" id="PF23247"/>
    </source>
</evidence>
<reference evidence="9" key="1">
    <citation type="journal article" date="2017" name="Plant J.">
        <title>The pomegranate (Punica granatum L.) genome and the genomics of punicalagin biosynthesis.</title>
        <authorList>
            <person name="Qin G."/>
            <person name="Xu C."/>
            <person name="Ming R."/>
            <person name="Tang H."/>
            <person name="Guyot R."/>
            <person name="Kramer E.M."/>
            <person name="Hu Y."/>
            <person name="Yi X."/>
            <person name="Qi Y."/>
            <person name="Xu X."/>
            <person name="Gao Z."/>
            <person name="Pan H."/>
            <person name="Jian J."/>
            <person name="Tian Y."/>
            <person name="Yue Z."/>
            <person name="Xu Y."/>
        </authorList>
    </citation>
    <scope>NUCLEOTIDE SEQUENCE [LARGE SCALE GENOMIC DNA]</scope>
    <source>
        <strain evidence="9">cv. Dabenzi</strain>
    </source>
</reference>
<dbReference type="SUPFAM" id="SSF52058">
    <property type="entry name" value="L domain-like"/>
    <property type="match status" value="4"/>
</dbReference>
<dbReference type="InterPro" id="IPR042197">
    <property type="entry name" value="Apaf_helical"/>
</dbReference>
<keyword evidence="2" id="KW-0547">Nucleotide-binding</keyword>
<accession>A0A218VRK0</accession>
<evidence type="ECO:0000256" key="5">
    <source>
        <dbReference type="SAM" id="MobiDB-lite"/>
    </source>
</evidence>
<dbReference type="InterPro" id="IPR057135">
    <property type="entry name" value="At4g27190-like_LRR"/>
</dbReference>
<comment type="caution">
    <text evidence="8">The sequence shown here is derived from an EMBL/GenBank/DDBJ whole genome shotgun (WGS) entry which is preliminary data.</text>
</comment>
<dbReference type="Pfam" id="PF23247">
    <property type="entry name" value="LRR_RPS2"/>
    <property type="match status" value="9"/>
</dbReference>
<feature type="domain" description="Disease resistance protein At4g27190-like leucine-rich repeats" evidence="7">
    <location>
        <begin position="2031"/>
        <end position="2184"/>
    </location>
</feature>
<feature type="domain" description="NB-ARC" evidence="6">
    <location>
        <begin position="168"/>
        <end position="323"/>
    </location>
</feature>
<dbReference type="Gene3D" id="3.80.10.10">
    <property type="entry name" value="Ribonuclease Inhibitor"/>
    <property type="match status" value="8"/>
</dbReference>
<dbReference type="InterPro" id="IPR002182">
    <property type="entry name" value="NB-ARC"/>
</dbReference>
<keyword evidence="3" id="KW-0611">Plant defense</keyword>
<feature type="domain" description="Disease resistance protein At4g27190-like leucine-rich repeats" evidence="7">
    <location>
        <begin position="1786"/>
        <end position="1932"/>
    </location>
</feature>
<dbReference type="PANTHER" id="PTHR33463:SF215">
    <property type="entry name" value="NB-ARC DOMAIN DISEASE RESISTANCE PROTEIN"/>
    <property type="match status" value="1"/>
</dbReference>
<proteinExistence type="inferred from homology"/>
<evidence type="ECO:0000313" key="9">
    <source>
        <dbReference type="Proteomes" id="UP000197138"/>
    </source>
</evidence>
<dbReference type="GO" id="GO:0043531">
    <property type="term" value="F:ADP binding"/>
    <property type="evidence" value="ECO:0007669"/>
    <property type="project" value="InterPro"/>
</dbReference>
<feature type="domain" description="Disease resistance protein At4g27190-like leucine-rich repeats" evidence="7">
    <location>
        <begin position="1517"/>
        <end position="1624"/>
    </location>
</feature>
<dbReference type="InterPro" id="IPR050905">
    <property type="entry name" value="Plant_NBS-LRR"/>
</dbReference>
<evidence type="ECO:0000256" key="4">
    <source>
        <dbReference type="ARBA" id="ARBA00022840"/>
    </source>
</evidence>
<dbReference type="GO" id="GO:0005524">
    <property type="term" value="F:ATP binding"/>
    <property type="evidence" value="ECO:0007669"/>
    <property type="project" value="UniProtKB-KW"/>
</dbReference>
<feature type="domain" description="Disease resistance protein At4g27190-like leucine-rich repeats" evidence="7">
    <location>
        <begin position="810"/>
        <end position="882"/>
    </location>
</feature>
<feature type="domain" description="Disease resistance protein At4g27190-like leucine-rich repeats" evidence="7">
    <location>
        <begin position="1004"/>
        <end position="1144"/>
    </location>
</feature>
<comment type="similarity">
    <text evidence="1">Belongs to the disease resistance NB-LRR family.</text>
</comment>
<gene>
    <name evidence="8" type="ORF">CDL15_Pgr020233</name>
</gene>
<evidence type="ECO:0000256" key="1">
    <source>
        <dbReference type="ARBA" id="ARBA00008894"/>
    </source>
</evidence>
<feature type="region of interest" description="Disordered" evidence="5">
    <location>
        <begin position="2564"/>
        <end position="2587"/>
    </location>
</feature>
<dbReference type="EMBL" id="MTKT01006319">
    <property type="protein sequence ID" value="OWM62939.1"/>
    <property type="molecule type" value="Genomic_DNA"/>
</dbReference>
<evidence type="ECO:0000256" key="3">
    <source>
        <dbReference type="ARBA" id="ARBA00022821"/>
    </source>
</evidence>
<dbReference type="Proteomes" id="UP000197138">
    <property type="component" value="Unassembled WGS sequence"/>
</dbReference>
<feature type="domain" description="Disease resistance protein At4g27190-like leucine-rich repeats" evidence="7">
    <location>
        <begin position="2280"/>
        <end position="2406"/>
    </location>
</feature>
<dbReference type="InterPro" id="IPR027417">
    <property type="entry name" value="P-loop_NTPase"/>
</dbReference>
<dbReference type="Gene3D" id="1.10.8.430">
    <property type="entry name" value="Helical domain of apoptotic protease-activating factors"/>
    <property type="match status" value="1"/>
</dbReference>
<sequence length="2587" mass="293856">MGSCEFGTLLELFKIAGHYVVVPAGRELGYMLCYKSKVEELEHQVKDLGDAREKIQHSVDEVICDGDKIESEVLRWLNKTDELTRMAQELIGDKGKASCFGGWIPKPTGRYRLGRRAKKVALMIQEQYGKGKFEKISYHDADAGEETAASSSLDSAQLNVPLQSRTAILKRIMEALEDDRMKILGVSGMGGVGKTTLLDEVEGKARESNLFDEVIRKLISENPEINRIRGEIALILRKLDKKDEGNHSIKRKVLIILDDLWKKLDLKKIAIADGYENLDIKLLLTSRDQDVLVNEMGSQQTFRLGALSKEESELLFMAIAGEKLVEDPKLHLLVVKLLEKCEGLPVIVVPIAKMLKNDVFSTWEEAMEHIKKLQAGYSTLELSFQHLEDEIKQLLLTCGLIRRHSIPVQSLLKYSAGLRSFGGTNIIERARKEMTRSLHKLQASSLLQQSDDNNHVVIHDVVHEVAVGIATKDHHALVVTNSDDMKLLSAENLEESTAISMRNTAIEDHPRETWMCPNLTICIIHAADYLCVPDSPSTADDVNFVQQSFSPDPDFFSGMRMLKVLDIRDMQFTNLPLSVGSLQSLTTLCLDYCSFYDVAIIGQLKRLQVLSFIGSTIHWLPEAIGELIDLRLLDLSKCSKLEVIERGVLAKLTRLEELYLDDSFDRWQVGDKAWLASLSELNNMPHLSALHTHVPSESVLPEALPFGRLARYRITIGENKLYTDYREQRVLRLSFEESTYILFHEWFQLTLQKSQVLQLQNLAKQNGSINELCMDGFQELKHLQVDFCSIRYIVRATAWFPCRAFTILESMSLGNLDILEKICQGPLQPESFSKLKSLKVSGCAKLKNLFSLSLVNCLTQLEEIEVSGCEEMQEIIVDDREIENEDEDKPAQGPSGCHSNDVASHSHLLSWRGAAQLKDNRKDGCGIIMPVITKRTKEAGRAVWADHLVKLRKLRRLALQRLPSITSFFSIANSKKPSDRASQNGSLARAVFFDAQQVSLPMLQSLRLRDVDIIEELWHGPLELRNLKDLKVEKCKNLVSVVNFTSLMKLQQLESLCVEECPSVEVILNLDMVDPADVDVSILPQLRTLDLGDLSKLSCMWNKNPRGVTLFQNLTSLVVVRCYELVYLFTPAMARAAAKLTEIFVGGGDMMKAIIMDESEEQARDMESTIGFPHLKVLTIKDCPRMMGFYTCLRVHTPAFSRTSCCGHKEEVAPEQETQARVFFNDKVLLPNLEELKLTEVGYFEQIWVNELPETSFAKLTSISIFGLHRISSVFPVTLAERLQNLEHVSISCCSSVETLFEPFAHDSKDKHKAIMLPKVKTLSLRVLKKLKHLVDKFFRISVGFPSLIEISVEKCHQLVDLIPFATATTLSKLEILVITNCKGMEEVVSQKDRDGDEVDEIIFPRLHDLQMGDLDRLICFSSGSCSFVFPSLRKLSICKFPKMKAFILRQPKERSEQLEDAFFNEKVNLPNLEDLLISEVKVEEMWHWEIPTGSFLKLKLLEVVQCAQLVRIFPSDSDTFRKLWSIKVSSCQNLTNVFPVSVAKNLGRLQLLCVDECELIEHVVAEGNIWREADKFVELTELTSLTLKGLQNLSRFCQWNYTLEMPSLNKLDIENCGGLEEIWEHLARSIKLALPSLSLENLTSLEVSNCHVIKAVMTIPVARSLKQLREMSIKECNALSEVVGNYEYGDGSPEEIAFERLKYLSLESLMNITQFFSGSHILIFPSLISVRLEQCPVMKIFSQGDVVAPKLEQFETSWRFLEHKTRDLNANVEHCFSKKYTLEPIKSLKLSESPDWREIWLGHLPSWSFKQLESLTIEDWGSLSRAIPFDKMLLLSNLKFLEVRNCAVVEVFESPEANEPADKIFLDLCDLCLRDLPNLRLIFPDQDIQKDFSFSCLVTIKVHNCRCLSNLLTPTTAQNLPCLQVLEIKDCHEMKQIIAREKEWEEVPQYCICFPGLESLVLESLSALMSFYPGDYILDCPSLAKITINNCPNMNSFTCSSLMDNQRSRELSGEIPHEPFFCEKVRFPRLKELILSQIDKLGILWNDHQLYDESFRELKAIKVECSKELSIIFPRRIMKRFILLETLSIANCPSLQVVFDLSGREALADCDSEISMAMPLRELNLSHLQNLRSVWYAEPEAIVNFENLEQVHVSGCPELEYLFPASMAQRLWKLCRLSIEWCGLQGIIAKIEKESPRFFFPSITFLKLWGLPKLEAFYPGLHSTAWCGLIELVVYRCDRVQTFASECQSFSKALVDGHHEILVKPPLFLVDQDEFCSLETVSVVYNEMMKEMWGGQFPAEFFPKLKSLEIKNNDFKPAIFTRGVLQWLHHLQKLFLSRCCFEEIDLLERPAAQNQDKTSTGTVSRLRKLKLKLLPGEQELRHEEPVDLVASQHLEVLQVSICPGFTGLDQLALSFQVLMVLEVSVCHESLYLMTSSMARSLTQLTRMIVADCNNMKEIVIDNEVSEGGNEIAFERLEQLTLHSLPNLESFCSGNFPLKFPSLTEVTLTECPQMECFSCGALRTPLLAEVHVAGSTIFFPNRNLNAIIRHTFEESMVNRFQDGTEVEQENDLPEMRSSPDARSSGSC</sequence>
<dbReference type="Pfam" id="PF00931">
    <property type="entry name" value="NB-ARC"/>
    <property type="match status" value="1"/>
</dbReference>
<evidence type="ECO:0000313" key="8">
    <source>
        <dbReference type="EMBL" id="OWM62939.1"/>
    </source>
</evidence>
<keyword evidence="4" id="KW-0067">ATP-binding</keyword>
<dbReference type="PRINTS" id="PR00364">
    <property type="entry name" value="DISEASERSIST"/>
</dbReference>
<evidence type="ECO:0000259" key="6">
    <source>
        <dbReference type="Pfam" id="PF00931"/>
    </source>
</evidence>
<feature type="domain" description="Disease resistance protein At4g27190-like leucine-rich repeats" evidence="7">
    <location>
        <begin position="2414"/>
        <end position="2515"/>
    </location>
</feature>
<organism evidence="8 9">
    <name type="scientific">Punica granatum</name>
    <name type="common">Pomegranate</name>
    <dbReference type="NCBI Taxonomy" id="22663"/>
    <lineage>
        <taxon>Eukaryota</taxon>
        <taxon>Viridiplantae</taxon>
        <taxon>Streptophyta</taxon>
        <taxon>Embryophyta</taxon>
        <taxon>Tracheophyta</taxon>
        <taxon>Spermatophyta</taxon>
        <taxon>Magnoliopsida</taxon>
        <taxon>eudicotyledons</taxon>
        <taxon>Gunneridae</taxon>
        <taxon>Pentapetalae</taxon>
        <taxon>rosids</taxon>
        <taxon>malvids</taxon>
        <taxon>Myrtales</taxon>
        <taxon>Lythraceae</taxon>
        <taxon>Punica</taxon>
    </lineage>
</organism>
<feature type="domain" description="Disease resistance protein At4g27190-like leucine-rich repeats" evidence="7">
    <location>
        <begin position="1232"/>
        <end position="1383"/>
    </location>
</feature>
<evidence type="ECO:0000256" key="2">
    <source>
        <dbReference type="ARBA" id="ARBA00022741"/>
    </source>
</evidence>
<name>A0A218VRK0_PUNGR</name>
<protein>
    <submittedName>
        <fullName evidence="8">Uncharacterized protein</fullName>
    </submittedName>
</protein>
<dbReference type="GO" id="GO:0006952">
    <property type="term" value="P:defense response"/>
    <property type="evidence" value="ECO:0007669"/>
    <property type="project" value="UniProtKB-KW"/>
</dbReference>
<feature type="domain" description="Disease resistance protein At4g27190-like leucine-rich repeats" evidence="7">
    <location>
        <begin position="1632"/>
        <end position="1741"/>
    </location>
</feature>
<dbReference type="InterPro" id="IPR032675">
    <property type="entry name" value="LRR_dom_sf"/>
</dbReference>
<dbReference type="PANTHER" id="PTHR33463">
    <property type="entry name" value="NB-ARC DOMAIN-CONTAINING PROTEIN-RELATED"/>
    <property type="match status" value="1"/>
</dbReference>
<dbReference type="SUPFAM" id="SSF52540">
    <property type="entry name" value="P-loop containing nucleoside triphosphate hydrolases"/>
    <property type="match status" value="1"/>
</dbReference>